<dbReference type="GO" id="GO:0000785">
    <property type="term" value="C:chromatin"/>
    <property type="evidence" value="ECO:0007669"/>
    <property type="project" value="TreeGrafter"/>
</dbReference>
<proteinExistence type="inferred from homology"/>
<dbReference type="GO" id="GO:0061665">
    <property type="term" value="F:SUMO ligase activity"/>
    <property type="evidence" value="ECO:0007669"/>
    <property type="project" value="TreeGrafter"/>
</dbReference>
<dbReference type="Gene3D" id="3.30.40.10">
    <property type="entry name" value="Zinc/RING finger domain, C3HC4 (zinc finger)"/>
    <property type="match status" value="2"/>
</dbReference>
<name>A0A2U1Q9T9_ARTAN</name>
<dbReference type="EMBL" id="PKPP01000287">
    <property type="protein sequence ID" value="PWA94761.1"/>
    <property type="molecule type" value="Genomic_DNA"/>
</dbReference>
<dbReference type="InterPro" id="IPR003034">
    <property type="entry name" value="SAP_dom"/>
</dbReference>
<keyword evidence="6 10" id="KW-0863">Zinc-finger</keyword>
<evidence type="ECO:0000259" key="11">
    <source>
        <dbReference type="PROSITE" id="PS50800"/>
    </source>
</evidence>
<comment type="caution">
    <text evidence="13">The sequence shown here is derived from an EMBL/GenBank/DDBJ whole genome shotgun (WGS) entry which is preliminary data.</text>
</comment>
<evidence type="ECO:0000256" key="3">
    <source>
        <dbReference type="ARBA" id="ARBA00005383"/>
    </source>
</evidence>
<evidence type="ECO:0000313" key="14">
    <source>
        <dbReference type="Proteomes" id="UP000245207"/>
    </source>
</evidence>
<keyword evidence="5" id="KW-0479">Metal-binding</keyword>
<keyword evidence="9" id="KW-0539">Nucleus</keyword>
<dbReference type="InterPro" id="IPR013083">
    <property type="entry name" value="Znf_RING/FYVE/PHD"/>
</dbReference>
<feature type="domain" description="SAP" evidence="11">
    <location>
        <begin position="13"/>
        <end position="47"/>
    </location>
</feature>
<evidence type="ECO:0000259" key="12">
    <source>
        <dbReference type="PROSITE" id="PS51044"/>
    </source>
</evidence>
<dbReference type="SUPFAM" id="SSF68906">
    <property type="entry name" value="SAP domain"/>
    <property type="match status" value="1"/>
</dbReference>
<comment type="pathway">
    <text evidence="2">Protein modification; protein sumoylation.</text>
</comment>
<dbReference type="Pfam" id="PF02891">
    <property type="entry name" value="zf-MIZ"/>
    <property type="match status" value="1"/>
</dbReference>
<keyword evidence="7" id="KW-0833">Ubl conjugation pathway</keyword>
<dbReference type="InterPro" id="IPR004181">
    <property type="entry name" value="Znf_MIZ"/>
</dbReference>
<dbReference type="SMART" id="SM00249">
    <property type="entry name" value="PHD"/>
    <property type="match status" value="1"/>
</dbReference>
<dbReference type="STRING" id="35608.A0A2U1Q9T9"/>
<organism evidence="13 14">
    <name type="scientific">Artemisia annua</name>
    <name type="common">Sweet wormwood</name>
    <dbReference type="NCBI Taxonomy" id="35608"/>
    <lineage>
        <taxon>Eukaryota</taxon>
        <taxon>Viridiplantae</taxon>
        <taxon>Streptophyta</taxon>
        <taxon>Embryophyta</taxon>
        <taxon>Tracheophyta</taxon>
        <taxon>Spermatophyta</taxon>
        <taxon>Magnoliopsida</taxon>
        <taxon>eudicotyledons</taxon>
        <taxon>Gunneridae</taxon>
        <taxon>Pentapetalae</taxon>
        <taxon>asterids</taxon>
        <taxon>campanulids</taxon>
        <taxon>Asterales</taxon>
        <taxon>Asteraceae</taxon>
        <taxon>Asteroideae</taxon>
        <taxon>Anthemideae</taxon>
        <taxon>Artemisiinae</taxon>
        <taxon>Artemisia</taxon>
    </lineage>
</organism>
<dbReference type="SUPFAM" id="SSF57903">
    <property type="entry name" value="FYVE/PHD zinc finger"/>
    <property type="match status" value="1"/>
</dbReference>
<dbReference type="PROSITE" id="PS50800">
    <property type="entry name" value="SAP"/>
    <property type="match status" value="1"/>
</dbReference>
<evidence type="ECO:0000256" key="2">
    <source>
        <dbReference type="ARBA" id="ARBA00004718"/>
    </source>
</evidence>
<comment type="subcellular location">
    <subcellularLocation>
        <location evidence="1">Nucleus</location>
    </subcellularLocation>
</comment>
<dbReference type="AlphaFoldDB" id="A0A2U1Q9T9"/>
<dbReference type="UniPathway" id="UPA00886"/>
<evidence type="ECO:0000256" key="7">
    <source>
        <dbReference type="ARBA" id="ARBA00022786"/>
    </source>
</evidence>
<dbReference type="OrthoDB" id="28127at2759"/>
<reference evidence="13 14" key="1">
    <citation type="journal article" date="2018" name="Mol. Plant">
        <title>The genome of Artemisia annua provides insight into the evolution of Asteraceae family and artemisinin biosynthesis.</title>
        <authorList>
            <person name="Shen Q."/>
            <person name="Zhang L."/>
            <person name="Liao Z."/>
            <person name="Wang S."/>
            <person name="Yan T."/>
            <person name="Shi P."/>
            <person name="Liu M."/>
            <person name="Fu X."/>
            <person name="Pan Q."/>
            <person name="Wang Y."/>
            <person name="Lv Z."/>
            <person name="Lu X."/>
            <person name="Zhang F."/>
            <person name="Jiang W."/>
            <person name="Ma Y."/>
            <person name="Chen M."/>
            <person name="Hao X."/>
            <person name="Li L."/>
            <person name="Tang Y."/>
            <person name="Lv G."/>
            <person name="Zhou Y."/>
            <person name="Sun X."/>
            <person name="Brodelius P.E."/>
            <person name="Rose J.K.C."/>
            <person name="Tang K."/>
        </authorList>
    </citation>
    <scope>NUCLEOTIDE SEQUENCE [LARGE SCALE GENOMIC DNA]</scope>
    <source>
        <strain evidence="14">cv. Huhao1</strain>
        <tissue evidence="13">Leaf</tissue>
    </source>
</reference>
<comment type="similarity">
    <text evidence="3">Belongs to the PIAS family.</text>
</comment>
<sequence length="692" mass="76366">MDDDTVRECKKKMARFRLQELKEVLSNLFLPKTGRKQDLMDRILALLSSGEDQKDKSIQKEDVVTQINDIYRKMSCTGSNDPVTGRRGVSDSSSITPKVEIVDQKVRCPCGEPTKTEFMIQCADPQCNVVQHIPCVIIPDISTDEASPATLHYCEVCRINRCDPFWETLAHPLLPVTLRVSSIPVDGSPPHLKTETSFQITRANVHMLENGGYDVQAWCILLDDSVPFRMQWPQYPDLRVNDMFVATIGRPVSKMLGANGRDQSPSISIYVHEGVNKISLSGSDTRTFCLGVRLVKQRTFQEVISLIPSEKEGEWFNEAVSRVCRCIGGGMAAANDDSDSDLEVIADNVTINLRCPMSGCRMKIAARFKGCVHLGGFDLHTLVQINERSRKWQCPICLKNYSLEDIIIDPYLNRIVKMMQHCDEDVTEIEVKSDGSWRAKIGRPFMALERWHLSDGSLCEFDSNMDVLAKASDHQLTMNANGNRNGVSDVGLPQGNKLDAYVTDCGQEIISMSSSSEDTREDDFQSIDNFTDKDSLMDCTPYSNFLQTSGVTNRSSSSSLGEPSVIVLSDSDEENDDVVSAAGVSIPCPPPNGSASSLTATLDTPDLQLGDAAHPAASLRFSGEAESSQMSDNNGLSVRLTFAGQPRTVSEGVKAESGKLGNNSKLLDGPFIFPRKPRTGWKRSASRDVLHK</sequence>
<evidence type="ECO:0000313" key="13">
    <source>
        <dbReference type="EMBL" id="PWA94761.1"/>
    </source>
</evidence>
<evidence type="ECO:0000256" key="5">
    <source>
        <dbReference type="ARBA" id="ARBA00022723"/>
    </source>
</evidence>
<keyword evidence="4" id="KW-0808">Transferase</keyword>
<evidence type="ECO:0000256" key="1">
    <source>
        <dbReference type="ARBA" id="ARBA00004123"/>
    </source>
</evidence>
<dbReference type="GO" id="GO:0008270">
    <property type="term" value="F:zinc ion binding"/>
    <property type="evidence" value="ECO:0007669"/>
    <property type="project" value="UniProtKB-KW"/>
</dbReference>
<dbReference type="GO" id="GO:0005634">
    <property type="term" value="C:nucleus"/>
    <property type="evidence" value="ECO:0007669"/>
    <property type="project" value="UniProtKB-SubCell"/>
</dbReference>
<evidence type="ECO:0000256" key="6">
    <source>
        <dbReference type="ARBA" id="ARBA00022771"/>
    </source>
</evidence>
<gene>
    <name evidence="13" type="ORF">CTI12_AA055980</name>
</gene>
<dbReference type="PANTHER" id="PTHR10782:SF80">
    <property type="entry name" value="CHROMATIN REGULATOR PHD FAMILY"/>
    <property type="match status" value="1"/>
</dbReference>
<keyword evidence="14" id="KW-1185">Reference proteome</keyword>
<evidence type="ECO:0000256" key="4">
    <source>
        <dbReference type="ARBA" id="ARBA00022679"/>
    </source>
</evidence>
<dbReference type="Gene3D" id="1.10.720.30">
    <property type="entry name" value="SAP domain"/>
    <property type="match status" value="1"/>
</dbReference>
<dbReference type="InterPro" id="IPR011011">
    <property type="entry name" value="Znf_FYVE_PHD"/>
</dbReference>
<dbReference type="PROSITE" id="PS51044">
    <property type="entry name" value="ZF_SP_RING"/>
    <property type="match status" value="1"/>
</dbReference>
<keyword evidence="8" id="KW-0862">Zinc</keyword>
<evidence type="ECO:0000256" key="8">
    <source>
        <dbReference type="ARBA" id="ARBA00022833"/>
    </source>
</evidence>
<dbReference type="InterPro" id="IPR001965">
    <property type="entry name" value="Znf_PHD"/>
</dbReference>
<dbReference type="Proteomes" id="UP000245207">
    <property type="component" value="Unassembled WGS sequence"/>
</dbReference>
<feature type="domain" description="SP-RING-type" evidence="12">
    <location>
        <begin position="338"/>
        <end position="421"/>
    </location>
</feature>
<dbReference type="GO" id="GO:0016925">
    <property type="term" value="P:protein sumoylation"/>
    <property type="evidence" value="ECO:0007669"/>
    <property type="project" value="UniProtKB-UniPathway"/>
</dbReference>
<dbReference type="InterPro" id="IPR036361">
    <property type="entry name" value="SAP_dom_sf"/>
</dbReference>
<evidence type="ECO:0000256" key="9">
    <source>
        <dbReference type="ARBA" id="ARBA00023242"/>
    </source>
</evidence>
<dbReference type="PANTHER" id="PTHR10782">
    <property type="entry name" value="ZINC FINGER MIZ DOMAIN-CONTAINING PROTEIN"/>
    <property type="match status" value="1"/>
</dbReference>
<accession>A0A2U1Q9T9</accession>
<protein>
    <submittedName>
        <fullName evidence="13">Zinc finger, PHD-type</fullName>
    </submittedName>
</protein>
<dbReference type="SMART" id="SM00513">
    <property type="entry name" value="SAP"/>
    <property type="match status" value="1"/>
</dbReference>
<evidence type="ECO:0000256" key="10">
    <source>
        <dbReference type="PROSITE-ProRule" id="PRU00452"/>
    </source>
</evidence>